<dbReference type="CDD" id="cd11304">
    <property type="entry name" value="Cadherin_repeat"/>
    <property type="match status" value="1"/>
</dbReference>
<keyword evidence="2" id="KW-1185">Reference proteome</keyword>
<evidence type="ECO:0000313" key="1">
    <source>
        <dbReference type="EMBL" id="KAL3878339.1"/>
    </source>
</evidence>
<gene>
    <name evidence="1" type="ORF">ACJMK2_030702</name>
</gene>
<proteinExistence type="predicted"/>
<organism evidence="1 2">
    <name type="scientific">Sinanodonta woodiana</name>
    <name type="common">Chinese pond mussel</name>
    <name type="synonym">Anodonta woodiana</name>
    <dbReference type="NCBI Taxonomy" id="1069815"/>
    <lineage>
        <taxon>Eukaryota</taxon>
        <taxon>Metazoa</taxon>
        <taxon>Spiralia</taxon>
        <taxon>Lophotrochozoa</taxon>
        <taxon>Mollusca</taxon>
        <taxon>Bivalvia</taxon>
        <taxon>Autobranchia</taxon>
        <taxon>Heteroconchia</taxon>
        <taxon>Palaeoheterodonta</taxon>
        <taxon>Unionida</taxon>
        <taxon>Unionoidea</taxon>
        <taxon>Unionidae</taxon>
        <taxon>Unioninae</taxon>
        <taxon>Sinanodonta</taxon>
    </lineage>
</organism>
<dbReference type="SUPFAM" id="SSF49313">
    <property type="entry name" value="Cadherin-like"/>
    <property type="match status" value="1"/>
</dbReference>
<dbReference type="InterPro" id="IPR015919">
    <property type="entry name" value="Cadherin-like_sf"/>
</dbReference>
<accession>A0ABD3WWI9</accession>
<evidence type="ECO:0000313" key="2">
    <source>
        <dbReference type="Proteomes" id="UP001634394"/>
    </source>
</evidence>
<dbReference type="Proteomes" id="UP001634394">
    <property type="component" value="Unassembled WGS sequence"/>
</dbReference>
<protein>
    <submittedName>
        <fullName evidence="1">Uncharacterized protein</fullName>
    </submittedName>
</protein>
<comment type="caution">
    <text evidence="1">The sequence shown here is derived from an EMBL/GenBank/DDBJ whole genome shotgun (WGS) entry which is preliminary data.</text>
</comment>
<feature type="non-terminal residue" evidence="1">
    <location>
        <position position="1"/>
    </location>
</feature>
<feature type="non-terminal residue" evidence="1">
    <location>
        <position position="65"/>
    </location>
</feature>
<dbReference type="Gene3D" id="2.60.40.60">
    <property type="entry name" value="Cadherins"/>
    <property type="match status" value="1"/>
</dbReference>
<dbReference type="AlphaFoldDB" id="A0ABD3WWI9"/>
<dbReference type="EMBL" id="JBJQND010000004">
    <property type="protein sequence ID" value="KAL3878339.1"/>
    <property type="molecule type" value="Genomic_DNA"/>
</dbReference>
<sequence>VVEITVGITGAQTLSFNMSNYQVYLNEESAVGTVVVKVQANYQGAGNISYSFASGNQNNAFRISS</sequence>
<reference evidence="1 2" key="1">
    <citation type="submission" date="2024-11" db="EMBL/GenBank/DDBJ databases">
        <title>Chromosome-level genome assembly of the freshwater bivalve Anodonta woodiana.</title>
        <authorList>
            <person name="Chen X."/>
        </authorList>
    </citation>
    <scope>NUCLEOTIDE SEQUENCE [LARGE SCALE GENOMIC DNA]</scope>
    <source>
        <strain evidence="1">MN2024</strain>
        <tissue evidence="1">Gills</tissue>
    </source>
</reference>
<name>A0ABD3WWI9_SINWO</name>